<dbReference type="Proteomes" id="UP001165041">
    <property type="component" value="Unassembled WGS sequence"/>
</dbReference>
<dbReference type="RefSeq" id="WP_285733526.1">
    <property type="nucleotide sequence ID" value="NZ_BSSA01000002.1"/>
</dbReference>
<dbReference type="AlphaFoldDB" id="A0A9W6Q1X6"/>
<gene>
    <name evidence="2" type="ORF">Kpho02_07430</name>
</gene>
<keyword evidence="1" id="KW-0812">Transmembrane</keyword>
<evidence type="ECO:0000313" key="3">
    <source>
        <dbReference type="Proteomes" id="UP001165041"/>
    </source>
</evidence>
<evidence type="ECO:0000256" key="1">
    <source>
        <dbReference type="SAM" id="Phobius"/>
    </source>
</evidence>
<keyword evidence="1" id="KW-1133">Transmembrane helix</keyword>
<reference evidence="2" key="1">
    <citation type="submission" date="2023-02" db="EMBL/GenBank/DDBJ databases">
        <title>Kitasatospora phosalacinea NBRC 14627.</title>
        <authorList>
            <person name="Ichikawa N."/>
            <person name="Sato H."/>
            <person name="Tonouchi N."/>
        </authorList>
    </citation>
    <scope>NUCLEOTIDE SEQUENCE</scope>
    <source>
        <strain evidence="2">NBRC 14627</strain>
    </source>
</reference>
<keyword evidence="1" id="KW-0472">Membrane</keyword>
<sequence>MLLTVSLVVVFGLLLGLLLKTKTIGVGSAAVAVLFGFLLASTGMAGPINNLLHAVLDAIGKVRA</sequence>
<name>A0A9W6Q1X6_9ACTN</name>
<feature type="transmembrane region" description="Helical" evidence="1">
    <location>
        <begin position="30"/>
        <end position="52"/>
    </location>
</feature>
<evidence type="ECO:0000313" key="2">
    <source>
        <dbReference type="EMBL" id="GLW68444.1"/>
    </source>
</evidence>
<comment type="caution">
    <text evidence="2">The sequence shown here is derived from an EMBL/GenBank/DDBJ whole genome shotgun (WGS) entry which is preliminary data.</text>
</comment>
<protein>
    <submittedName>
        <fullName evidence="2">Uncharacterized protein</fullName>
    </submittedName>
</protein>
<dbReference type="EMBL" id="BSSA01000002">
    <property type="protein sequence ID" value="GLW68444.1"/>
    <property type="molecule type" value="Genomic_DNA"/>
</dbReference>
<organism evidence="2 3">
    <name type="scientific">Kitasatospora phosalacinea</name>
    <dbReference type="NCBI Taxonomy" id="2065"/>
    <lineage>
        <taxon>Bacteria</taxon>
        <taxon>Bacillati</taxon>
        <taxon>Actinomycetota</taxon>
        <taxon>Actinomycetes</taxon>
        <taxon>Kitasatosporales</taxon>
        <taxon>Streptomycetaceae</taxon>
        <taxon>Kitasatospora</taxon>
    </lineage>
</organism>
<proteinExistence type="predicted"/>
<accession>A0A9W6Q1X6</accession>